<keyword evidence="3" id="KW-0633">Potassium transport</keyword>
<dbReference type="InterPro" id="IPR050721">
    <property type="entry name" value="Trk_Ktr_HKT_K-transport"/>
</dbReference>
<evidence type="ECO:0000256" key="4">
    <source>
        <dbReference type="ARBA" id="ARBA00022958"/>
    </source>
</evidence>
<dbReference type="NCBIfam" id="NF007031">
    <property type="entry name" value="PRK09496.1-2"/>
    <property type="match status" value="1"/>
</dbReference>
<dbReference type="AlphaFoldDB" id="F2LTJ5"/>
<dbReference type="KEGG" id="hmr:Hipma_0343"/>
<dbReference type="GO" id="GO:0015079">
    <property type="term" value="F:potassium ion transmembrane transporter activity"/>
    <property type="evidence" value="ECO:0007669"/>
    <property type="project" value="InterPro"/>
</dbReference>
<dbReference type="PROSITE" id="PS51201">
    <property type="entry name" value="RCK_N"/>
    <property type="match status" value="2"/>
</dbReference>
<evidence type="ECO:0000256" key="2">
    <source>
        <dbReference type="ARBA" id="ARBA00022448"/>
    </source>
</evidence>
<evidence type="ECO:0000313" key="9">
    <source>
        <dbReference type="EMBL" id="AEA33320.1"/>
    </source>
</evidence>
<evidence type="ECO:0000259" key="8">
    <source>
        <dbReference type="PROSITE" id="PS51202"/>
    </source>
</evidence>
<dbReference type="Pfam" id="PF02080">
    <property type="entry name" value="TrkA_C"/>
    <property type="match status" value="2"/>
</dbReference>
<keyword evidence="2" id="KW-0813">Transport</keyword>
<feature type="domain" description="RCK C-terminal" evidence="8">
    <location>
        <begin position="140"/>
        <end position="223"/>
    </location>
</feature>
<name>F2LTJ5_HIPMA</name>
<dbReference type="Pfam" id="PF02254">
    <property type="entry name" value="TrkA_N"/>
    <property type="match status" value="2"/>
</dbReference>
<evidence type="ECO:0000256" key="1">
    <source>
        <dbReference type="ARBA" id="ARBA00017378"/>
    </source>
</evidence>
<dbReference type="InterPro" id="IPR006037">
    <property type="entry name" value="RCK_C"/>
</dbReference>
<dbReference type="Gene3D" id="3.40.50.720">
    <property type="entry name" value="NAD(P)-binding Rossmann-like Domain"/>
    <property type="match status" value="2"/>
</dbReference>
<proteinExistence type="predicted"/>
<evidence type="ECO:0000313" key="10">
    <source>
        <dbReference type="Proteomes" id="UP000008139"/>
    </source>
</evidence>
<dbReference type="SUPFAM" id="SSF116726">
    <property type="entry name" value="TrkA C-terminal domain-like"/>
    <property type="match status" value="2"/>
</dbReference>
<dbReference type="PANTHER" id="PTHR43833:SF5">
    <property type="entry name" value="TRK SYSTEM POTASSIUM UPTAKE PROTEIN TRKA"/>
    <property type="match status" value="1"/>
</dbReference>
<dbReference type="InParanoid" id="F2LTJ5"/>
<feature type="domain" description="RCK C-terminal" evidence="8">
    <location>
        <begin position="365"/>
        <end position="444"/>
    </location>
</feature>
<dbReference type="Gene3D" id="3.30.70.1450">
    <property type="entry name" value="Regulator of K+ conductance, C-terminal domain"/>
    <property type="match status" value="2"/>
</dbReference>
<dbReference type="eggNOG" id="COG0569">
    <property type="taxonomic scope" value="Bacteria"/>
</dbReference>
<dbReference type="InterPro" id="IPR036291">
    <property type="entry name" value="NAD(P)-bd_dom_sf"/>
</dbReference>
<sequence length="444" mass="48899">MNIVIAGAGGVGFHIAKHLSEEKKDVAIIEKDVDKANFASERLDCLVVQGEATDVNVLKEAGCDKADMFIAVTDSDEVNMVSCFVAANNFNIEKKIVRLRNIQYTQSFSSFKNIGIDFIINPEIEAAKTIINTVNLGASTDVITFDIDIQMRGIHIDEDSLFKNKTISEIKTRVNKNFIISAIKREEGELIIPSGFIEVKEGDYLYVVAKSDTINDIVELAGKTKIRIKDIAIFGAGNIGLTIAKGLSGRKRNIKLIDKDYERCKKVASICKKAIVIHGDADDAELFEEENIGDFDVAITATDNEEINLLSAIYAKNLGVKRSIALADKANYIAMSNKLNIDIVISPKLATVNSILRFIRKGKIVGVYSIFGGEAEALEFVVSNNSKIKNKKLKELDLPKGSLVVAINRNGESIIPDGNFTIKENDRAVIFTKKEHITQIEQII</sequence>
<keyword evidence="4" id="KW-0630">Potassium</keyword>
<feature type="domain" description="RCK N-terminal" evidence="7">
    <location>
        <begin position="228"/>
        <end position="345"/>
    </location>
</feature>
<reference evidence="10" key="2">
    <citation type="submission" date="2011-03" db="EMBL/GenBank/DDBJ databases">
        <title>The complete genome of Hippea maritima DSM 10411.</title>
        <authorList>
            <consortium name="US DOE Joint Genome Institute (JGI-PGF)"/>
            <person name="Lucas S."/>
            <person name="Copeland A."/>
            <person name="Lapidus A."/>
            <person name="Bruce D."/>
            <person name="Goodwin L."/>
            <person name="Pitluck S."/>
            <person name="Peters L."/>
            <person name="Kyrpides N."/>
            <person name="Mavromatis K."/>
            <person name="Pagani I."/>
            <person name="Ivanova N."/>
            <person name="Mikhailova N."/>
            <person name="Lu M."/>
            <person name="Detter J.C."/>
            <person name="Tapia R."/>
            <person name="Han C."/>
            <person name="Land M."/>
            <person name="Hauser L."/>
            <person name="Markowitz V."/>
            <person name="Cheng J.-F."/>
            <person name="Hugenholtz P."/>
            <person name="Woyke T."/>
            <person name="Wu D."/>
            <person name="Spring S."/>
            <person name="Schroeder M."/>
            <person name="Brambilla E."/>
            <person name="Klenk H.-P."/>
            <person name="Eisen J.A."/>
        </authorList>
    </citation>
    <scope>NUCLEOTIDE SEQUENCE [LARGE SCALE GENOMIC DNA]</scope>
    <source>
        <strain evidence="10">ATCC 700847 / DSM 10411 / MH2</strain>
    </source>
</reference>
<evidence type="ECO:0000256" key="5">
    <source>
        <dbReference type="ARBA" id="ARBA00023027"/>
    </source>
</evidence>
<reference evidence="9 10" key="1">
    <citation type="journal article" date="2011" name="Stand. Genomic Sci.">
        <title>Complete genome sequence of the thermophilic sulfur-reducer Hippea maritima type strain (MH(2)).</title>
        <authorList>
            <person name="Huntemann M."/>
            <person name="Lu M."/>
            <person name="Nolan M."/>
            <person name="Lapidus A."/>
            <person name="Lucas S."/>
            <person name="Hammon N."/>
            <person name="Deshpande S."/>
            <person name="Cheng J.F."/>
            <person name="Tapia R."/>
            <person name="Han C."/>
            <person name="Goodwin L."/>
            <person name="Pitluck S."/>
            <person name="Liolios K."/>
            <person name="Pagani I."/>
            <person name="Ivanova N."/>
            <person name="Ovchinikova G."/>
            <person name="Pati A."/>
            <person name="Chen A."/>
            <person name="Palaniappan K."/>
            <person name="Land M."/>
            <person name="Hauser L."/>
            <person name="Jeffries C.D."/>
            <person name="Detter J.C."/>
            <person name="Brambilla E.M."/>
            <person name="Rohde M."/>
            <person name="Spring S."/>
            <person name="Goker M."/>
            <person name="Woyke T."/>
            <person name="Bristow J."/>
            <person name="Eisen J.A."/>
            <person name="Markowitz V."/>
            <person name="Hugenholtz P."/>
            <person name="Kyrpides N.C."/>
            <person name="Klenk H.P."/>
            <person name="Mavromatis K."/>
        </authorList>
    </citation>
    <scope>NUCLEOTIDE SEQUENCE [LARGE SCALE GENOMIC DNA]</scope>
    <source>
        <strain evidence="10">ATCC 700847 / DSM 10411 / MH2</strain>
    </source>
</reference>
<keyword evidence="10" id="KW-1185">Reference proteome</keyword>
<protein>
    <recommendedName>
        <fullName evidence="1">Trk system potassium uptake protein TrkA</fullName>
    </recommendedName>
</protein>
<gene>
    <name evidence="9" type="ordered locus">Hipma_0343</name>
</gene>
<dbReference type="STRING" id="760142.Hipma_0343"/>
<keyword evidence="6" id="KW-0406">Ion transport</keyword>
<dbReference type="PRINTS" id="PR00335">
    <property type="entry name" value="KUPTAKETRKA"/>
</dbReference>
<feature type="domain" description="RCK N-terminal" evidence="7">
    <location>
        <begin position="1"/>
        <end position="120"/>
    </location>
</feature>
<accession>F2LTJ5</accession>
<dbReference type="EMBL" id="CP002606">
    <property type="protein sequence ID" value="AEA33320.1"/>
    <property type="molecule type" value="Genomic_DNA"/>
</dbReference>
<dbReference type="NCBIfam" id="NF007032">
    <property type="entry name" value="PRK09496.1-4"/>
    <property type="match status" value="1"/>
</dbReference>
<dbReference type="Proteomes" id="UP000008139">
    <property type="component" value="Chromosome"/>
</dbReference>
<evidence type="ECO:0000259" key="7">
    <source>
        <dbReference type="PROSITE" id="PS51201"/>
    </source>
</evidence>
<dbReference type="GO" id="GO:0005886">
    <property type="term" value="C:plasma membrane"/>
    <property type="evidence" value="ECO:0007669"/>
    <property type="project" value="InterPro"/>
</dbReference>
<dbReference type="SUPFAM" id="SSF51735">
    <property type="entry name" value="NAD(P)-binding Rossmann-fold domains"/>
    <property type="match status" value="2"/>
</dbReference>
<dbReference type="InterPro" id="IPR006036">
    <property type="entry name" value="K_uptake_TrkA"/>
</dbReference>
<dbReference type="InterPro" id="IPR003148">
    <property type="entry name" value="RCK_N"/>
</dbReference>
<dbReference type="RefSeq" id="WP_013681364.1">
    <property type="nucleotide sequence ID" value="NC_015318.1"/>
</dbReference>
<dbReference type="NCBIfam" id="NF007039">
    <property type="entry name" value="PRK09496.3-2"/>
    <property type="match status" value="1"/>
</dbReference>
<dbReference type="FunCoup" id="F2LTJ5">
    <property type="interactions" value="109"/>
</dbReference>
<dbReference type="HOGENOM" id="CLU_046525_0_3_7"/>
<dbReference type="PROSITE" id="PS51202">
    <property type="entry name" value="RCK_C"/>
    <property type="match status" value="2"/>
</dbReference>
<evidence type="ECO:0000256" key="3">
    <source>
        <dbReference type="ARBA" id="ARBA00022538"/>
    </source>
</evidence>
<evidence type="ECO:0000256" key="6">
    <source>
        <dbReference type="ARBA" id="ARBA00023065"/>
    </source>
</evidence>
<organism evidence="9 10">
    <name type="scientific">Hippea maritima (strain ATCC 700847 / DSM 10411 / MH2)</name>
    <dbReference type="NCBI Taxonomy" id="760142"/>
    <lineage>
        <taxon>Bacteria</taxon>
        <taxon>Pseudomonadati</taxon>
        <taxon>Campylobacterota</taxon>
        <taxon>Desulfurellia</taxon>
        <taxon>Desulfurellales</taxon>
        <taxon>Hippeaceae</taxon>
        <taxon>Hippea</taxon>
    </lineage>
</organism>
<dbReference type="PANTHER" id="PTHR43833">
    <property type="entry name" value="POTASSIUM CHANNEL PROTEIN 2-RELATED-RELATED"/>
    <property type="match status" value="1"/>
</dbReference>
<keyword evidence="5" id="KW-0520">NAD</keyword>
<dbReference type="InterPro" id="IPR036721">
    <property type="entry name" value="RCK_C_sf"/>
</dbReference>
<dbReference type="OrthoDB" id="9775180at2"/>